<comment type="caution">
    <text evidence="10">The sequence shown here is derived from an EMBL/GenBank/DDBJ whole genome shotgun (WGS) entry which is preliminary data.</text>
</comment>
<evidence type="ECO:0000313" key="10">
    <source>
        <dbReference type="EMBL" id="MFI7586103.1"/>
    </source>
</evidence>
<protein>
    <submittedName>
        <fullName evidence="10">Polyprenol phosphomannose-dependent alpha 1,6 mannosyltransferase MptB</fullName>
    </submittedName>
</protein>
<comment type="similarity">
    <text evidence="7">Belongs to the MptA/B family.</text>
</comment>
<dbReference type="GO" id="GO:0016757">
    <property type="term" value="F:glycosyltransferase activity"/>
    <property type="evidence" value="ECO:0007669"/>
    <property type="project" value="UniProtKB-KW"/>
</dbReference>
<evidence type="ECO:0000256" key="5">
    <source>
        <dbReference type="ARBA" id="ARBA00022989"/>
    </source>
</evidence>
<dbReference type="Pfam" id="PF26314">
    <property type="entry name" value="MptA_B_family"/>
    <property type="match status" value="1"/>
</dbReference>
<name>A0ABW8AJF8_9ACTN</name>
<gene>
    <name evidence="10" type="primary">mptB</name>
    <name evidence="10" type="ORF">ACIB24_03395</name>
</gene>
<evidence type="ECO:0000256" key="7">
    <source>
        <dbReference type="ARBA" id="ARBA00043987"/>
    </source>
</evidence>
<evidence type="ECO:0000256" key="3">
    <source>
        <dbReference type="ARBA" id="ARBA00022679"/>
    </source>
</evidence>
<sequence>MSLRPAALCGVGSLLLVVATAAAGESAAAPGLGPHTVLPPWDAGRHPASGAVTVALVAAYALGGLAVLLGLRAVSRGARLPGRVIGVGGALAVLACVLVPPLGSADHLSYVAYGRIAAQGGDPYAVAPIGWHGGTDPVTSAVQPPWQDTPSVYGPVTTALQAVAAEAGNGNLRTTVWFWQLIAGAAFLLTAYLLDRITRPDPAARTRAALLWTVNPLLLAELVAGAHVDVLAVAFAMAALALAARQPFAAGLALGGAVGSKVTFALFGLAILWALVTRLPRRDAGRAAGLGALGALLVLVPAHLWSGSHTYGQLHRATRSISFATPWRLVADNLDGVLGADTVRSLAGPLSAGFAVLLALALGRALRGHPTGVPDEVTGAAARAGVVLALAWVLTVPYALPWYDAIAWAPLALLAPGVLDGVLLARLTVLAVAYAPGRVVGLSDDVEHWTLWFRRDVAPWLTLAVLACVVTLTVRGTPFLRADARTMREL</sequence>
<keyword evidence="11" id="KW-1185">Reference proteome</keyword>
<keyword evidence="4 8" id="KW-0812">Transmembrane</keyword>
<keyword evidence="9" id="KW-0732">Signal</keyword>
<proteinExistence type="inferred from homology"/>
<accession>A0ABW8AJF8</accession>
<reference evidence="10 11" key="1">
    <citation type="submission" date="2024-10" db="EMBL/GenBank/DDBJ databases">
        <title>The Natural Products Discovery Center: Release of the First 8490 Sequenced Strains for Exploring Actinobacteria Biosynthetic Diversity.</title>
        <authorList>
            <person name="Kalkreuter E."/>
            <person name="Kautsar S.A."/>
            <person name="Yang D."/>
            <person name="Bader C.D."/>
            <person name="Teijaro C.N."/>
            <person name="Fluegel L."/>
            <person name="Davis C.M."/>
            <person name="Simpson J.R."/>
            <person name="Lauterbach L."/>
            <person name="Steele A.D."/>
            <person name="Gui C."/>
            <person name="Meng S."/>
            <person name="Li G."/>
            <person name="Viehrig K."/>
            <person name="Ye F."/>
            <person name="Su P."/>
            <person name="Kiefer A.F."/>
            <person name="Nichols A."/>
            <person name="Cepeda A.J."/>
            <person name="Yan W."/>
            <person name="Fan B."/>
            <person name="Jiang Y."/>
            <person name="Adhikari A."/>
            <person name="Zheng C.-J."/>
            <person name="Schuster L."/>
            <person name="Cowan T.M."/>
            <person name="Smanski M.J."/>
            <person name="Chevrette M.G."/>
            <person name="De Carvalho L.P.S."/>
            <person name="Shen B."/>
        </authorList>
    </citation>
    <scope>NUCLEOTIDE SEQUENCE [LARGE SCALE GENOMIC DNA]</scope>
    <source>
        <strain evidence="10 11">NPDC049639</strain>
    </source>
</reference>
<feature type="transmembrane region" description="Helical" evidence="8">
    <location>
        <begin position="380"/>
        <end position="400"/>
    </location>
</feature>
<feature type="signal peptide" evidence="9">
    <location>
        <begin position="1"/>
        <end position="23"/>
    </location>
</feature>
<evidence type="ECO:0000313" key="11">
    <source>
        <dbReference type="Proteomes" id="UP001612915"/>
    </source>
</evidence>
<evidence type="ECO:0000256" key="9">
    <source>
        <dbReference type="SAM" id="SignalP"/>
    </source>
</evidence>
<evidence type="ECO:0000256" key="4">
    <source>
        <dbReference type="ARBA" id="ARBA00022692"/>
    </source>
</evidence>
<dbReference type="InterPro" id="IPR049829">
    <property type="entry name" value="MptA/B-like"/>
</dbReference>
<keyword evidence="2 10" id="KW-0328">Glycosyltransferase</keyword>
<dbReference type="RefSeq" id="WP_398275158.1">
    <property type="nucleotide sequence ID" value="NZ_JBITLV010000001.1"/>
</dbReference>
<keyword evidence="3" id="KW-0808">Transferase</keyword>
<evidence type="ECO:0000256" key="1">
    <source>
        <dbReference type="ARBA" id="ARBA00004141"/>
    </source>
</evidence>
<feature type="transmembrane region" description="Helical" evidence="8">
    <location>
        <begin position="48"/>
        <end position="71"/>
    </location>
</feature>
<keyword evidence="5 8" id="KW-1133">Transmembrane helix</keyword>
<dbReference type="EMBL" id="JBITLV010000001">
    <property type="protein sequence ID" value="MFI7586103.1"/>
    <property type="molecule type" value="Genomic_DNA"/>
</dbReference>
<evidence type="ECO:0000256" key="6">
    <source>
        <dbReference type="ARBA" id="ARBA00023136"/>
    </source>
</evidence>
<dbReference type="NCBIfam" id="NF038066">
    <property type="entry name" value="MptB"/>
    <property type="match status" value="1"/>
</dbReference>
<evidence type="ECO:0000256" key="2">
    <source>
        <dbReference type="ARBA" id="ARBA00022676"/>
    </source>
</evidence>
<feature type="transmembrane region" description="Helical" evidence="8">
    <location>
        <begin position="287"/>
        <end position="305"/>
    </location>
</feature>
<feature type="chain" id="PRO_5046677470" evidence="9">
    <location>
        <begin position="24"/>
        <end position="490"/>
    </location>
</feature>
<feature type="transmembrane region" description="Helical" evidence="8">
    <location>
        <begin position="83"/>
        <end position="103"/>
    </location>
</feature>
<organism evidence="10 11">
    <name type="scientific">Spongisporangium articulatum</name>
    <dbReference type="NCBI Taxonomy" id="3362603"/>
    <lineage>
        <taxon>Bacteria</taxon>
        <taxon>Bacillati</taxon>
        <taxon>Actinomycetota</taxon>
        <taxon>Actinomycetes</taxon>
        <taxon>Kineosporiales</taxon>
        <taxon>Kineosporiaceae</taxon>
        <taxon>Spongisporangium</taxon>
    </lineage>
</organism>
<evidence type="ECO:0000256" key="8">
    <source>
        <dbReference type="SAM" id="Phobius"/>
    </source>
</evidence>
<keyword evidence="6 8" id="KW-0472">Membrane</keyword>
<feature type="transmembrane region" description="Helical" evidence="8">
    <location>
        <begin position="216"/>
        <end position="242"/>
    </location>
</feature>
<feature type="transmembrane region" description="Helical" evidence="8">
    <location>
        <begin position="457"/>
        <end position="480"/>
    </location>
</feature>
<dbReference type="Proteomes" id="UP001612915">
    <property type="component" value="Unassembled WGS sequence"/>
</dbReference>
<feature type="transmembrane region" description="Helical" evidence="8">
    <location>
        <begin position="248"/>
        <end position="275"/>
    </location>
</feature>
<comment type="subcellular location">
    <subcellularLocation>
        <location evidence="1">Membrane</location>
        <topology evidence="1">Multi-pass membrane protein</topology>
    </subcellularLocation>
</comment>
<feature type="transmembrane region" description="Helical" evidence="8">
    <location>
        <begin position="177"/>
        <end position="195"/>
    </location>
</feature>